<gene>
    <name evidence="4" type="ORF">BPS26883_06086</name>
    <name evidence="3" type="ORF">FEQ00_01041</name>
    <name evidence="2" type="ORF">WT56_27005</name>
</gene>
<dbReference type="GeneID" id="93173149"/>
<reference evidence="3 7" key="2">
    <citation type="submission" date="2019-06" db="EMBL/GenBank/DDBJ databases">
        <title>Evolution of Burkholderia multivorans in the lungs of Cystic Fibrosis patients.</title>
        <authorList>
            <person name="Moreira L.M."/>
        </authorList>
    </citation>
    <scope>NUCLEOTIDE SEQUENCE [LARGE SCALE GENOMIC DNA]</scope>
    <source>
        <strain evidence="3 7">VC13239</strain>
    </source>
</reference>
<dbReference type="Proteomes" id="UP000494162">
    <property type="component" value="Unassembled WGS sequence"/>
</dbReference>
<evidence type="ECO:0000259" key="1">
    <source>
        <dbReference type="Pfam" id="PF08845"/>
    </source>
</evidence>
<protein>
    <recommendedName>
        <fullName evidence="1">Toxin SymE-like domain-containing protein</fullName>
    </recommendedName>
</protein>
<dbReference type="EMBL" id="LPJR01000070">
    <property type="protein sequence ID" value="KWF22483.1"/>
    <property type="molecule type" value="Genomic_DNA"/>
</dbReference>
<feature type="domain" description="Toxin SymE-like" evidence="1">
    <location>
        <begin position="36"/>
        <end position="72"/>
    </location>
</feature>
<sequence length="73" mass="8383">MAKANDKSRPPITERYVTIQESWGIPKAWGRKPEKFYPWLRIGGMWLINDAGFIPGRKARITVEPGRLILTAM</sequence>
<evidence type="ECO:0000313" key="3">
    <source>
        <dbReference type="EMBL" id="MDR8752634.1"/>
    </source>
</evidence>
<name>A0A132EBT0_9BURK</name>
<dbReference type="GO" id="GO:0016070">
    <property type="term" value="P:RNA metabolic process"/>
    <property type="evidence" value="ECO:0007669"/>
    <property type="project" value="InterPro"/>
</dbReference>
<dbReference type="AlphaFoldDB" id="A0A132EBT0"/>
<reference evidence="4 6" key="3">
    <citation type="submission" date="2019-09" db="EMBL/GenBank/DDBJ databases">
        <authorList>
            <person name="Depoorter E."/>
        </authorList>
    </citation>
    <scope>NUCLEOTIDE SEQUENCE [LARGE SCALE GENOMIC DNA]</scope>
    <source>
        <strain evidence="4">LMG 26883</strain>
    </source>
</reference>
<dbReference type="RefSeq" id="WP_059605952.1">
    <property type="nucleotide sequence ID" value="NZ_CABVPP010000074.1"/>
</dbReference>
<dbReference type="Proteomes" id="UP001248067">
    <property type="component" value="Unassembled WGS sequence"/>
</dbReference>
<evidence type="ECO:0000313" key="5">
    <source>
        <dbReference type="Proteomes" id="UP000062912"/>
    </source>
</evidence>
<accession>A0A132EBT0</accession>
<dbReference type="InterPro" id="IPR014944">
    <property type="entry name" value="Toxin_SymE-like"/>
</dbReference>
<dbReference type="EMBL" id="CABVPP010000074">
    <property type="protein sequence ID" value="VWC25094.1"/>
    <property type="molecule type" value="Genomic_DNA"/>
</dbReference>
<evidence type="ECO:0000313" key="6">
    <source>
        <dbReference type="Proteomes" id="UP000494162"/>
    </source>
</evidence>
<dbReference type="GO" id="GO:0005737">
    <property type="term" value="C:cytoplasm"/>
    <property type="evidence" value="ECO:0007669"/>
    <property type="project" value="InterPro"/>
</dbReference>
<reference evidence="2 5" key="1">
    <citation type="submission" date="2015-11" db="EMBL/GenBank/DDBJ databases">
        <title>Expanding the genomic diversity of Burkholderia species for the development of highly accurate diagnostics.</title>
        <authorList>
            <person name="Sahl J."/>
            <person name="Keim P."/>
            <person name="Wagner D."/>
        </authorList>
    </citation>
    <scope>NUCLEOTIDE SEQUENCE [LARGE SCALE GENOMIC DNA]</scope>
    <source>
        <strain evidence="2 5">MSMB368WGS</strain>
    </source>
</reference>
<keyword evidence="7" id="KW-1185">Reference proteome</keyword>
<organism evidence="2 5">
    <name type="scientific">Burkholderia pseudomultivorans</name>
    <dbReference type="NCBI Taxonomy" id="1207504"/>
    <lineage>
        <taxon>Bacteria</taxon>
        <taxon>Pseudomonadati</taxon>
        <taxon>Pseudomonadota</taxon>
        <taxon>Betaproteobacteria</taxon>
        <taxon>Burkholderiales</taxon>
        <taxon>Burkholderiaceae</taxon>
        <taxon>Burkholderia</taxon>
        <taxon>Burkholderia cepacia complex</taxon>
    </lineage>
</organism>
<evidence type="ECO:0000313" key="2">
    <source>
        <dbReference type="EMBL" id="KWF22483.1"/>
    </source>
</evidence>
<dbReference type="OrthoDB" id="9035207at2"/>
<dbReference type="Pfam" id="PF08845">
    <property type="entry name" value="SymE_toxin"/>
    <property type="match status" value="1"/>
</dbReference>
<dbReference type="GO" id="GO:0016788">
    <property type="term" value="F:hydrolase activity, acting on ester bonds"/>
    <property type="evidence" value="ECO:0007669"/>
    <property type="project" value="InterPro"/>
</dbReference>
<dbReference type="Proteomes" id="UP000062912">
    <property type="component" value="Unassembled WGS sequence"/>
</dbReference>
<dbReference type="EMBL" id="VJSY01000005">
    <property type="protein sequence ID" value="MDR8752634.1"/>
    <property type="molecule type" value="Genomic_DNA"/>
</dbReference>
<dbReference type="GO" id="GO:0003723">
    <property type="term" value="F:RNA binding"/>
    <property type="evidence" value="ECO:0007669"/>
    <property type="project" value="InterPro"/>
</dbReference>
<evidence type="ECO:0000313" key="7">
    <source>
        <dbReference type="Proteomes" id="UP001248067"/>
    </source>
</evidence>
<proteinExistence type="predicted"/>
<evidence type="ECO:0000313" key="4">
    <source>
        <dbReference type="EMBL" id="VWC25094.1"/>
    </source>
</evidence>